<dbReference type="EMBL" id="CM004404">
    <property type="protein sequence ID" value="KAG8633078.1"/>
    <property type="molecule type" value="Genomic_DNA"/>
</dbReference>
<proteinExistence type="predicted"/>
<keyword evidence="2" id="KW-1185">Reference proteome</keyword>
<evidence type="ECO:0000313" key="1">
    <source>
        <dbReference type="EMBL" id="KAG8633078.1"/>
    </source>
</evidence>
<reference evidence="2" key="1">
    <citation type="journal article" date="2016" name="Nat. Biotechnol.">
        <title>Sequencing wild and cultivated cassava and related species reveals extensive interspecific hybridization and genetic diversity.</title>
        <authorList>
            <person name="Bredeson J.V."/>
            <person name="Lyons J.B."/>
            <person name="Prochnik S.E."/>
            <person name="Wu G.A."/>
            <person name="Ha C.M."/>
            <person name="Edsinger-Gonzales E."/>
            <person name="Grimwood J."/>
            <person name="Schmutz J."/>
            <person name="Rabbi I.Y."/>
            <person name="Egesi C."/>
            <person name="Nauluvula P."/>
            <person name="Lebot V."/>
            <person name="Ndunguru J."/>
            <person name="Mkamilo G."/>
            <person name="Bart R.S."/>
            <person name="Setter T.L."/>
            <person name="Gleadow R.M."/>
            <person name="Kulakow P."/>
            <person name="Ferguson M.E."/>
            <person name="Rounsley S."/>
            <person name="Rokhsar D.S."/>
        </authorList>
    </citation>
    <scope>NUCLEOTIDE SEQUENCE [LARGE SCALE GENOMIC DNA]</scope>
    <source>
        <strain evidence="2">cv. AM560-2</strain>
    </source>
</reference>
<protein>
    <submittedName>
        <fullName evidence="1">Uncharacterized protein</fullName>
    </submittedName>
</protein>
<accession>A0ACB7G0K0</accession>
<comment type="caution">
    <text evidence="1">The sequence shown here is derived from an EMBL/GenBank/DDBJ whole genome shotgun (WGS) entry which is preliminary data.</text>
</comment>
<sequence length="89" mass="10587">MLPLDVESEWLGSLCSSQSLSHHRKWLKGDWHDLSWGEFWSYEDHDLSRFPFESNRDMFLSLVGLSFICISFLFFWTLKACISNYLCKD</sequence>
<dbReference type="Proteomes" id="UP000091857">
    <property type="component" value="Chromosome 18"/>
</dbReference>
<evidence type="ECO:0000313" key="2">
    <source>
        <dbReference type="Proteomes" id="UP000091857"/>
    </source>
</evidence>
<name>A0ACB7G0K0_MANES</name>
<gene>
    <name evidence="1" type="ORF">MANES_18G074601v8</name>
</gene>
<organism evidence="1 2">
    <name type="scientific">Manihot esculenta</name>
    <name type="common">Cassava</name>
    <name type="synonym">Jatropha manihot</name>
    <dbReference type="NCBI Taxonomy" id="3983"/>
    <lineage>
        <taxon>Eukaryota</taxon>
        <taxon>Viridiplantae</taxon>
        <taxon>Streptophyta</taxon>
        <taxon>Embryophyta</taxon>
        <taxon>Tracheophyta</taxon>
        <taxon>Spermatophyta</taxon>
        <taxon>Magnoliopsida</taxon>
        <taxon>eudicotyledons</taxon>
        <taxon>Gunneridae</taxon>
        <taxon>Pentapetalae</taxon>
        <taxon>rosids</taxon>
        <taxon>fabids</taxon>
        <taxon>Malpighiales</taxon>
        <taxon>Euphorbiaceae</taxon>
        <taxon>Crotonoideae</taxon>
        <taxon>Manihoteae</taxon>
        <taxon>Manihot</taxon>
    </lineage>
</organism>